<evidence type="ECO:0000256" key="1">
    <source>
        <dbReference type="SAM" id="MobiDB-lite"/>
    </source>
</evidence>
<dbReference type="EMBL" id="CAFABA010000060">
    <property type="protein sequence ID" value="CAB4831839.1"/>
    <property type="molecule type" value="Genomic_DNA"/>
</dbReference>
<gene>
    <name evidence="3" type="ORF">UFOPK2754_02218</name>
    <name evidence="4" type="ORF">UFOPK3139_01558</name>
    <name evidence="5" type="ORF">UFOPK3967_01658</name>
</gene>
<evidence type="ECO:0000313" key="5">
    <source>
        <dbReference type="EMBL" id="CAB5001514.1"/>
    </source>
</evidence>
<reference evidence="3" key="1">
    <citation type="submission" date="2020-05" db="EMBL/GenBank/DDBJ databases">
        <authorList>
            <person name="Chiriac C."/>
            <person name="Salcher M."/>
            <person name="Ghai R."/>
            <person name="Kavagutti S V."/>
        </authorList>
    </citation>
    <scope>NUCLEOTIDE SEQUENCE</scope>
</reference>
<dbReference type="Gene3D" id="3.40.50.150">
    <property type="entry name" value="Vaccinia Virus protein VP39"/>
    <property type="match status" value="1"/>
</dbReference>
<dbReference type="InterPro" id="IPR050508">
    <property type="entry name" value="Methyltransf_Superfamily"/>
</dbReference>
<dbReference type="InterPro" id="IPR013216">
    <property type="entry name" value="Methyltransf_11"/>
</dbReference>
<dbReference type="Pfam" id="PF08241">
    <property type="entry name" value="Methyltransf_11"/>
    <property type="match status" value="1"/>
</dbReference>
<dbReference type="InterPro" id="IPR029063">
    <property type="entry name" value="SAM-dependent_MTases_sf"/>
</dbReference>
<evidence type="ECO:0000313" key="4">
    <source>
        <dbReference type="EMBL" id="CAB4831839.1"/>
    </source>
</evidence>
<evidence type="ECO:0000313" key="3">
    <source>
        <dbReference type="EMBL" id="CAB4757969.1"/>
    </source>
</evidence>
<dbReference type="EMBL" id="CAEZYR010000093">
    <property type="protein sequence ID" value="CAB4757969.1"/>
    <property type="molecule type" value="Genomic_DNA"/>
</dbReference>
<proteinExistence type="predicted"/>
<name>A0A6J6UHP5_9ZZZZ</name>
<evidence type="ECO:0000259" key="2">
    <source>
        <dbReference type="Pfam" id="PF08241"/>
    </source>
</evidence>
<dbReference type="CDD" id="cd02440">
    <property type="entry name" value="AdoMet_MTases"/>
    <property type="match status" value="1"/>
</dbReference>
<feature type="region of interest" description="Disordered" evidence="1">
    <location>
        <begin position="1"/>
        <end position="25"/>
    </location>
</feature>
<accession>A0A6J6UHP5</accession>
<feature type="domain" description="Methyltransferase type 11" evidence="2">
    <location>
        <begin position="70"/>
        <end position="159"/>
    </location>
</feature>
<dbReference type="SUPFAM" id="SSF53335">
    <property type="entry name" value="S-adenosyl-L-methionine-dependent methyltransferases"/>
    <property type="match status" value="1"/>
</dbReference>
<dbReference type="PANTHER" id="PTHR42912:SF93">
    <property type="entry name" value="N6-ADENOSINE-METHYLTRANSFERASE TMT1A"/>
    <property type="match status" value="1"/>
</dbReference>
<organism evidence="3">
    <name type="scientific">freshwater metagenome</name>
    <dbReference type="NCBI Taxonomy" id="449393"/>
    <lineage>
        <taxon>unclassified sequences</taxon>
        <taxon>metagenomes</taxon>
        <taxon>ecological metagenomes</taxon>
    </lineage>
</organism>
<dbReference type="EMBL" id="CAFBOS010000100">
    <property type="protein sequence ID" value="CAB5001514.1"/>
    <property type="molecule type" value="Genomic_DNA"/>
</dbReference>
<protein>
    <submittedName>
        <fullName evidence="3">Unannotated protein</fullName>
    </submittedName>
</protein>
<sequence>MNDASASRKAMNDASASRKAMNDASASRRAMNMADGYYDTRYAHDPRRQAVWRHVTRHLQQWVPSGADVLELGAGYCDFSNNVVARSRVAMDLRPEFAAFAVQGVRTEVGDCRDLSRFDDASVDLVFASNLLEHLDLAANGDLVQHVRRVLRPGGRLVLVQPNYRLRPREYFDDYTHVTVFSDRSLPDFLAAQGMTVEHVKARFLPFTMKSRLSFGHLLVPLYLRLPYRPLAGQMLVVASND</sequence>
<dbReference type="PANTHER" id="PTHR42912">
    <property type="entry name" value="METHYLTRANSFERASE"/>
    <property type="match status" value="1"/>
</dbReference>
<dbReference type="GO" id="GO:0008757">
    <property type="term" value="F:S-adenosylmethionine-dependent methyltransferase activity"/>
    <property type="evidence" value="ECO:0007669"/>
    <property type="project" value="InterPro"/>
</dbReference>
<dbReference type="AlphaFoldDB" id="A0A6J6UHP5"/>